<organism evidence="3 5">
    <name type="scientific">Clostridium ljungdahlii (strain ATCC 55383 / DSM 13528 / PETC)</name>
    <dbReference type="NCBI Taxonomy" id="748727"/>
    <lineage>
        <taxon>Bacteria</taxon>
        <taxon>Bacillati</taxon>
        <taxon>Bacillota</taxon>
        <taxon>Clostridia</taxon>
        <taxon>Eubacteriales</taxon>
        <taxon>Clostridiaceae</taxon>
        <taxon>Clostridium</taxon>
    </lineage>
</organism>
<evidence type="ECO:0000259" key="2">
    <source>
        <dbReference type="Pfam" id="PF16927"/>
    </source>
</evidence>
<dbReference type="AlphaFoldDB" id="D8GQ22"/>
<accession>D8GQ22</accession>
<feature type="transmembrane region" description="Helical" evidence="1">
    <location>
        <begin position="91"/>
        <end position="113"/>
    </location>
</feature>
<dbReference type="EMBL" id="LITS01000027">
    <property type="protein sequence ID" value="OAA84197.1"/>
    <property type="molecule type" value="Genomic_DNA"/>
</dbReference>
<feature type="transmembrane region" description="Helical" evidence="1">
    <location>
        <begin position="125"/>
        <end position="146"/>
    </location>
</feature>
<dbReference type="HOGENOM" id="CLU_1764802_0_0_9"/>
<evidence type="ECO:0000313" key="4">
    <source>
        <dbReference type="EMBL" id="OAA84197.1"/>
    </source>
</evidence>
<keyword evidence="6" id="KW-1185">Reference proteome</keyword>
<dbReference type="Proteomes" id="UP000001656">
    <property type="component" value="Chromosome"/>
</dbReference>
<evidence type="ECO:0000313" key="3">
    <source>
        <dbReference type="EMBL" id="ADK16113.1"/>
    </source>
</evidence>
<reference evidence="3 5" key="2">
    <citation type="journal article" date="2010" name="Proc. Natl. Acad. Sci. U.S.A.">
        <title>Clostridium ljungdahlii represents a microbial production platform based on syngas.</title>
        <authorList>
            <person name="Kopke M."/>
            <person name="Held C."/>
            <person name="Hujer S."/>
            <person name="Liesegang H."/>
            <person name="Wiezer A."/>
            <person name="Wollherr A."/>
            <person name="Ehrenreich A."/>
            <person name="Liebl W."/>
            <person name="Gottschalk G."/>
            <person name="Durre P."/>
        </authorList>
    </citation>
    <scope>NUCLEOTIDE SEQUENCE [LARGE SCALE GENOMIC DNA]</scope>
    <source>
        <strain evidence="5">ATCC 55383 / DSM 13528 / PETC</strain>
        <strain evidence="3">DSM 13528</strain>
    </source>
</reference>
<dbReference type="STRING" id="748727.CLJU_c30650"/>
<evidence type="ECO:0000313" key="5">
    <source>
        <dbReference type="Proteomes" id="UP000001656"/>
    </source>
</evidence>
<sequence length="147" mass="17041">MYGILFGISFIVSITLLAFLYRIRNTVMGKLLIINTILVSLWLLMEVLSYYTEIEKADILFQKIEFISTVFISPLYLLIINEYANKNRKNLYFILLIFIIPALSLLSLTSNSIPYKFMSHVSMSYIKGIPILLYAPNIGFYINLIYT</sequence>
<dbReference type="Pfam" id="PF16927">
    <property type="entry name" value="HisKA_7TM"/>
    <property type="match status" value="1"/>
</dbReference>
<dbReference type="PATRIC" id="fig|748727.19.peg.2228"/>
<keyword evidence="1" id="KW-0472">Membrane</keyword>
<feature type="transmembrane region" description="Helical" evidence="1">
    <location>
        <begin position="64"/>
        <end position="84"/>
    </location>
</feature>
<keyword evidence="1" id="KW-1133">Transmembrane helix</keyword>
<dbReference type="EMBL" id="CP001666">
    <property type="protein sequence ID" value="ADK16113.1"/>
    <property type="molecule type" value="Genomic_DNA"/>
</dbReference>
<dbReference type="KEGG" id="clj:CLJU_c30650"/>
<keyword evidence="1" id="KW-0812">Transmembrane</keyword>
<evidence type="ECO:0000313" key="6">
    <source>
        <dbReference type="Proteomes" id="UP000077020"/>
    </source>
</evidence>
<name>D8GQ22_CLOLD</name>
<dbReference type="Proteomes" id="UP000077020">
    <property type="component" value="Unassembled WGS sequence"/>
</dbReference>
<feature type="domain" description="Histidine kinase N-terminal 7TM region" evidence="2">
    <location>
        <begin position="8"/>
        <end position="147"/>
    </location>
</feature>
<proteinExistence type="predicted"/>
<dbReference type="eggNOG" id="COG5001">
    <property type="taxonomic scope" value="Bacteria"/>
</dbReference>
<gene>
    <name evidence="3" type="ordered locus">CLJU_c30650</name>
    <name evidence="4" type="ORF">WX45_01833</name>
</gene>
<evidence type="ECO:0000256" key="1">
    <source>
        <dbReference type="SAM" id="Phobius"/>
    </source>
</evidence>
<reference evidence="3" key="1">
    <citation type="submission" date="2009-07" db="EMBL/GenBank/DDBJ databases">
        <authorList>
            <person name="Koepke M."/>
            <person name="Hujer S."/>
            <person name="Held C."/>
            <person name="Wiezer A."/>
            <person name="Liesegang H."/>
            <person name="Ehrenreich A."/>
            <person name="Gottschalk G."/>
            <person name="Duerre P."/>
        </authorList>
    </citation>
    <scope>NUCLEOTIDE SEQUENCE</scope>
    <source>
        <strain evidence="3">DSM 13528</strain>
    </source>
</reference>
<reference evidence="4 6" key="3">
    <citation type="journal article" date="2016" name="Biotechnol. Bioeng.">
        <title>Traits of selected Clostridium strains for syngas fermentation to ethanol.</title>
        <authorList>
            <person name="Martin M.E."/>
            <person name="Richter H."/>
            <person name="Saha S."/>
            <person name="Angenent L.T."/>
        </authorList>
    </citation>
    <scope>NUCLEOTIDE SEQUENCE [LARGE SCALE GENOMIC DNA]</scope>
    <source>
        <strain evidence="4 6">PETC</strain>
    </source>
</reference>
<dbReference type="InterPro" id="IPR031621">
    <property type="entry name" value="HisKA_7TM"/>
</dbReference>
<feature type="transmembrane region" description="Helical" evidence="1">
    <location>
        <begin position="6"/>
        <end position="24"/>
    </location>
</feature>
<feature type="transmembrane region" description="Helical" evidence="1">
    <location>
        <begin position="31"/>
        <end position="52"/>
    </location>
</feature>
<protein>
    <submittedName>
        <fullName evidence="3">Putative membrane protein</fullName>
    </submittedName>
</protein>